<dbReference type="EMBL" id="JBHTIH010000002">
    <property type="protein sequence ID" value="MFD0738528.1"/>
    <property type="molecule type" value="Genomic_DNA"/>
</dbReference>
<keyword evidence="3" id="KW-1185">Reference proteome</keyword>
<sequence length="84" mass="8732">MDAGLLVQYAVIALAVVLSAGYVARRQFPGPVRRLRIACAVPMVRDGRPSWLRSVGLWIAPPALDGDGACGSGCNGCGPTRSGH</sequence>
<protein>
    <submittedName>
        <fullName evidence="2">DUF6587 family protein</fullName>
    </submittedName>
</protein>
<gene>
    <name evidence="2" type="ORF">ACFQZQ_04405</name>
</gene>
<accession>A0ABW2YJR4</accession>
<evidence type="ECO:0000313" key="3">
    <source>
        <dbReference type="Proteomes" id="UP001597090"/>
    </source>
</evidence>
<comment type="caution">
    <text evidence="2">The sequence shown here is derived from an EMBL/GenBank/DDBJ whole genome shotgun (WGS) entry which is preliminary data.</text>
</comment>
<reference evidence="3" key="1">
    <citation type="journal article" date="2019" name="Int. J. Syst. Evol. Microbiol.">
        <title>The Global Catalogue of Microorganisms (GCM) 10K type strain sequencing project: providing services to taxonomists for standard genome sequencing and annotation.</title>
        <authorList>
            <consortium name="The Broad Institute Genomics Platform"/>
            <consortium name="The Broad Institute Genome Sequencing Center for Infectious Disease"/>
            <person name="Wu L."/>
            <person name="Ma J."/>
        </authorList>
    </citation>
    <scope>NUCLEOTIDE SEQUENCE [LARGE SCALE GENOMIC DNA]</scope>
    <source>
        <strain evidence="3">CCUG 55491</strain>
    </source>
</reference>
<dbReference type="InterPro" id="IPR046494">
    <property type="entry name" value="DUF6587"/>
</dbReference>
<proteinExistence type="predicted"/>
<organism evidence="2 3">
    <name type="scientific">Lysobacter koreensis</name>
    <dbReference type="NCBI Taxonomy" id="266122"/>
    <lineage>
        <taxon>Bacteria</taxon>
        <taxon>Pseudomonadati</taxon>
        <taxon>Pseudomonadota</taxon>
        <taxon>Gammaproteobacteria</taxon>
        <taxon>Lysobacterales</taxon>
        <taxon>Lysobacteraceae</taxon>
        <taxon>Lysobacter</taxon>
    </lineage>
</organism>
<keyword evidence="1" id="KW-0472">Membrane</keyword>
<evidence type="ECO:0000256" key="1">
    <source>
        <dbReference type="SAM" id="Phobius"/>
    </source>
</evidence>
<evidence type="ECO:0000313" key="2">
    <source>
        <dbReference type="EMBL" id="MFD0738528.1"/>
    </source>
</evidence>
<dbReference type="Pfam" id="PF20228">
    <property type="entry name" value="DUF6587"/>
    <property type="match status" value="1"/>
</dbReference>
<dbReference type="RefSeq" id="WP_386811445.1">
    <property type="nucleotide sequence ID" value="NZ_JBHTIH010000002.1"/>
</dbReference>
<name>A0ABW2YJR4_9GAMM</name>
<keyword evidence="1" id="KW-1133">Transmembrane helix</keyword>
<keyword evidence="1" id="KW-0812">Transmembrane</keyword>
<dbReference type="Proteomes" id="UP001597090">
    <property type="component" value="Unassembled WGS sequence"/>
</dbReference>
<feature type="transmembrane region" description="Helical" evidence="1">
    <location>
        <begin position="6"/>
        <end position="24"/>
    </location>
</feature>